<protein>
    <submittedName>
        <fullName evidence="1">Uncharacterized protein</fullName>
    </submittedName>
</protein>
<organism evidence="1 2">
    <name type="scientific">Desulfoluna spongiiphila</name>
    <dbReference type="NCBI Taxonomy" id="419481"/>
    <lineage>
        <taxon>Bacteria</taxon>
        <taxon>Pseudomonadati</taxon>
        <taxon>Thermodesulfobacteriota</taxon>
        <taxon>Desulfobacteria</taxon>
        <taxon>Desulfobacterales</taxon>
        <taxon>Desulfolunaceae</taxon>
        <taxon>Desulfoluna</taxon>
    </lineage>
</organism>
<proteinExistence type="predicted"/>
<keyword evidence="2" id="KW-1185">Reference proteome</keyword>
<gene>
    <name evidence="1" type="ORF">SAMN05216233_10638</name>
</gene>
<dbReference type="Proteomes" id="UP000198870">
    <property type="component" value="Unassembled WGS sequence"/>
</dbReference>
<sequence length="235" mass="27041">MNTHQKTLLDEYIPLIIPSIEISIDTEEGVGLSYSHFEWCRTQDVERDSDYMQVFGEGETLEFTGYAGGSEVDLEPYLKGRTFRLPEVSFAFGDKTLVVSEAAMSVLTLSRKMGTTKGTAVLADPTGKTHPGYHYISFCKPLPVDRAIKRFEKMPESERPFIYLELKEFDEMVMVHKSVCKKWSDLGIDCFLSDVPDAYHNLKYLCSDEFSFTSHEMWFDSLDDWQENNFDYSSF</sequence>
<dbReference type="AlphaFoldDB" id="A0A1G5EK20"/>
<evidence type="ECO:0000313" key="2">
    <source>
        <dbReference type="Proteomes" id="UP000198870"/>
    </source>
</evidence>
<accession>A0A1G5EK20</accession>
<evidence type="ECO:0000313" key="1">
    <source>
        <dbReference type="EMBL" id="SCY26768.1"/>
    </source>
</evidence>
<reference evidence="1 2" key="1">
    <citation type="submission" date="2016-10" db="EMBL/GenBank/DDBJ databases">
        <authorList>
            <person name="de Groot N.N."/>
        </authorList>
    </citation>
    <scope>NUCLEOTIDE SEQUENCE [LARGE SCALE GENOMIC DNA]</scope>
    <source>
        <strain evidence="1 2">AA1</strain>
    </source>
</reference>
<name>A0A1G5EK20_9BACT</name>
<dbReference type="RefSeq" id="WP_139163929.1">
    <property type="nucleotide sequence ID" value="NZ_FMUX01000006.1"/>
</dbReference>
<dbReference type="OrthoDB" id="5864491at2"/>
<dbReference type="EMBL" id="FMUX01000006">
    <property type="protein sequence ID" value="SCY26768.1"/>
    <property type="molecule type" value="Genomic_DNA"/>
</dbReference>